<dbReference type="EMBL" id="HBGY01001068">
    <property type="protein sequence ID" value="CAD9556063.1"/>
    <property type="molecule type" value="Transcribed_RNA"/>
</dbReference>
<gene>
    <name evidence="3" type="ORF">LDAN0321_LOCUS718</name>
</gene>
<dbReference type="AlphaFoldDB" id="A0A7S2JT88"/>
<feature type="transmembrane region" description="Helical" evidence="1">
    <location>
        <begin position="84"/>
        <end position="105"/>
    </location>
</feature>
<dbReference type="Pfam" id="PF03109">
    <property type="entry name" value="ABC1"/>
    <property type="match status" value="1"/>
</dbReference>
<sequence length="550" mass="61776">MSSNRILGYNNTAPSLIIGACSGLSTAVCSMRHAVQCEGVEQQGASLMSAQQAYAELTLSAASRRKERSLLAKIYKKFRRMLRIMYRALELFSIATPLLLLYPFAREAGLNADNNGENHPFQIKEWWLQMCLRSVERAGAAVIKLMQWASSRPDLFGVQFSNVFSKLQDHTTPHAWEHTCCKMAEAYGEDWDKKVEIGEVIGSGCIGQVYKGSLLTEGADEVNEQPIAIKVMHPGVKSAIDADLELLHFAVYMVDKVPFLFKGLQWLNLNGVVDEFAAMLKLQLDFRIEAENLNFFNKNFAGDDNVSFPKVLSSFEPTSEVLLESFCAGKPIAEFVEEHKHDEKMLKSMCDAGIKTMCKMIFDHNFIHGDLHPGNILISEKDHKFIFLDAGIALEYSEADHDLIVNILMSFIRMDGERAGRLMIADSNDRTQCSDEAAINELSYVQRIKEICDAANSSDFFMDDLGHYITQIVDAGAKHHVMMNQAFVSIMLAVKVQEGVALMLSREANVMTTAIPIITQYELRRKMGQAVRTARDEVTTLWRRASRRNA</sequence>
<keyword evidence="1" id="KW-0812">Transmembrane</keyword>
<evidence type="ECO:0000256" key="1">
    <source>
        <dbReference type="SAM" id="Phobius"/>
    </source>
</evidence>
<proteinExistence type="predicted"/>
<dbReference type="InterPro" id="IPR000719">
    <property type="entry name" value="Prot_kinase_dom"/>
</dbReference>
<dbReference type="PANTHER" id="PTHR45890">
    <property type="entry name" value="AARF DOMAIN CONTAINING KINASE 2 (PREDICTED)"/>
    <property type="match status" value="1"/>
</dbReference>
<dbReference type="PANTHER" id="PTHR45890:SF1">
    <property type="entry name" value="AARF DOMAIN CONTAINING KINASE 2"/>
    <property type="match status" value="1"/>
</dbReference>
<dbReference type="GO" id="GO:0005524">
    <property type="term" value="F:ATP binding"/>
    <property type="evidence" value="ECO:0007669"/>
    <property type="project" value="InterPro"/>
</dbReference>
<organism evidence="3">
    <name type="scientific">Leptocylindrus danicus</name>
    <dbReference type="NCBI Taxonomy" id="163516"/>
    <lineage>
        <taxon>Eukaryota</taxon>
        <taxon>Sar</taxon>
        <taxon>Stramenopiles</taxon>
        <taxon>Ochrophyta</taxon>
        <taxon>Bacillariophyta</taxon>
        <taxon>Coscinodiscophyceae</taxon>
        <taxon>Chaetocerotophycidae</taxon>
        <taxon>Leptocylindrales</taxon>
        <taxon>Leptocylindraceae</taxon>
        <taxon>Leptocylindrus</taxon>
    </lineage>
</organism>
<evidence type="ECO:0000313" key="3">
    <source>
        <dbReference type="EMBL" id="CAD9556063.1"/>
    </source>
</evidence>
<dbReference type="InterPro" id="IPR004147">
    <property type="entry name" value="ABC1_dom"/>
</dbReference>
<dbReference type="Gene3D" id="1.10.510.10">
    <property type="entry name" value="Transferase(Phosphotransferase) domain 1"/>
    <property type="match status" value="1"/>
</dbReference>
<dbReference type="GO" id="GO:0005739">
    <property type="term" value="C:mitochondrion"/>
    <property type="evidence" value="ECO:0007669"/>
    <property type="project" value="TreeGrafter"/>
</dbReference>
<evidence type="ECO:0000259" key="2">
    <source>
        <dbReference type="PROSITE" id="PS50011"/>
    </source>
</evidence>
<accession>A0A7S2JT88</accession>
<dbReference type="PROSITE" id="PS50011">
    <property type="entry name" value="PROTEIN_KINASE_DOM"/>
    <property type="match status" value="1"/>
</dbReference>
<reference evidence="3" key="1">
    <citation type="submission" date="2021-01" db="EMBL/GenBank/DDBJ databases">
        <authorList>
            <person name="Corre E."/>
            <person name="Pelletier E."/>
            <person name="Niang G."/>
            <person name="Scheremetjew M."/>
            <person name="Finn R."/>
            <person name="Kale V."/>
            <person name="Holt S."/>
            <person name="Cochrane G."/>
            <person name="Meng A."/>
            <person name="Brown T."/>
            <person name="Cohen L."/>
        </authorList>
    </citation>
    <scope>NUCLEOTIDE SEQUENCE</scope>
    <source>
        <strain evidence="3">B650</strain>
    </source>
</reference>
<name>A0A7S2JT88_9STRA</name>
<dbReference type="InterPro" id="IPR052402">
    <property type="entry name" value="ADCK_kinase"/>
</dbReference>
<dbReference type="PROSITE" id="PS51257">
    <property type="entry name" value="PROKAR_LIPOPROTEIN"/>
    <property type="match status" value="1"/>
</dbReference>
<keyword evidence="1" id="KW-0472">Membrane</keyword>
<protein>
    <recommendedName>
        <fullName evidence="2">Protein kinase domain-containing protein</fullName>
    </recommendedName>
</protein>
<keyword evidence="1" id="KW-1133">Transmembrane helix</keyword>
<dbReference type="Gene3D" id="3.30.200.20">
    <property type="entry name" value="Phosphorylase Kinase, domain 1"/>
    <property type="match status" value="1"/>
</dbReference>
<dbReference type="SUPFAM" id="SSF56112">
    <property type="entry name" value="Protein kinase-like (PK-like)"/>
    <property type="match status" value="1"/>
</dbReference>
<dbReference type="InterPro" id="IPR011009">
    <property type="entry name" value="Kinase-like_dom_sf"/>
</dbReference>
<dbReference type="GO" id="GO:0004672">
    <property type="term" value="F:protein kinase activity"/>
    <property type="evidence" value="ECO:0007669"/>
    <property type="project" value="InterPro"/>
</dbReference>
<feature type="domain" description="Protein kinase" evidence="2">
    <location>
        <begin position="195"/>
        <end position="523"/>
    </location>
</feature>